<dbReference type="Proteomes" id="UP000814158">
    <property type="component" value="Unassembled WGS sequence"/>
</dbReference>
<dbReference type="EMBL" id="WKAT01000063">
    <property type="protein sequence ID" value="MCF5547559.1"/>
    <property type="molecule type" value="Genomic_DNA"/>
</dbReference>
<evidence type="ECO:0000313" key="2">
    <source>
        <dbReference type="Proteomes" id="UP000814158"/>
    </source>
</evidence>
<evidence type="ECO:0000313" key="1">
    <source>
        <dbReference type="EMBL" id="MCF5547559.1"/>
    </source>
</evidence>
<organism evidence="1 2">
    <name type="scientific">Pseudomonas salomonii</name>
    <dbReference type="NCBI Taxonomy" id="191391"/>
    <lineage>
        <taxon>Bacteria</taxon>
        <taxon>Pseudomonadati</taxon>
        <taxon>Pseudomonadota</taxon>
        <taxon>Gammaproteobacteria</taxon>
        <taxon>Pseudomonadales</taxon>
        <taxon>Pseudomonadaceae</taxon>
        <taxon>Pseudomonas</taxon>
    </lineage>
</organism>
<accession>A0ABS9GT46</accession>
<comment type="caution">
    <text evidence="1">The sequence shown here is derived from an EMBL/GenBank/DDBJ whole genome shotgun (WGS) entry which is preliminary data.</text>
</comment>
<protein>
    <submittedName>
        <fullName evidence="1">Uncharacterized protein</fullName>
    </submittedName>
</protein>
<gene>
    <name evidence="1" type="ORF">GIV68_22715</name>
</gene>
<keyword evidence="2" id="KW-1185">Reference proteome</keyword>
<name>A0ABS9GT46_9PSED</name>
<proteinExistence type="predicted"/>
<reference evidence="1 2" key="1">
    <citation type="submission" date="2019-11" db="EMBL/GenBank/DDBJ databases">
        <title>Epiphytic Pseudomonas syringae from cherry orchards.</title>
        <authorList>
            <person name="Hulin M.T."/>
        </authorList>
    </citation>
    <scope>NUCLEOTIDE SEQUENCE [LARGE SCALE GENOMIC DNA]</scope>
    <source>
        <strain evidence="1 2">PA-3-2A</strain>
    </source>
</reference>
<sequence length="90" mass="9517">MTGRFQIKIKIKSADQKTADFVIEKDVRAGATATATATATAEPYSVKGGSWLACDGINSVCLMYQGVCIAGKPAPTEKQIPGVCKSAFRF</sequence>